<organism evidence="11 12">
    <name type="scientific">Microtus ochrogaster</name>
    <name type="common">Prairie vole</name>
    <dbReference type="NCBI Taxonomy" id="79684"/>
    <lineage>
        <taxon>Eukaryota</taxon>
        <taxon>Metazoa</taxon>
        <taxon>Chordata</taxon>
        <taxon>Craniata</taxon>
        <taxon>Vertebrata</taxon>
        <taxon>Euteleostomi</taxon>
        <taxon>Mammalia</taxon>
        <taxon>Eutheria</taxon>
        <taxon>Euarchontoglires</taxon>
        <taxon>Glires</taxon>
        <taxon>Rodentia</taxon>
        <taxon>Myomorpha</taxon>
        <taxon>Muroidea</taxon>
        <taxon>Cricetidae</taxon>
        <taxon>Arvicolinae</taxon>
        <taxon>Microtus</taxon>
    </lineage>
</organism>
<keyword evidence="6" id="KW-0744">Spermatogenesis</keyword>
<evidence type="ECO:0000256" key="9">
    <source>
        <dbReference type="SAM" id="MobiDB-lite"/>
    </source>
</evidence>
<evidence type="ECO:0000256" key="6">
    <source>
        <dbReference type="ARBA" id="ARBA00022871"/>
    </source>
</evidence>
<reference evidence="11" key="1">
    <citation type="submission" date="2020-03" db="EMBL/GenBank/DDBJ databases">
        <title>Studies in the Genomics of Life Span.</title>
        <authorList>
            <person name="Glass D."/>
        </authorList>
    </citation>
    <scope>NUCLEOTIDE SEQUENCE</scope>
    <source>
        <strain evidence="11">LTLLF</strain>
        <tissue evidence="11">Muscle</tissue>
    </source>
</reference>
<dbReference type="GO" id="GO:0030154">
    <property type="term" value="P:cell differentiation"/>
    <property type="evidence" value="ECO:0007669"/>
    <property type="project" value="UniProtKB-KW"/>
</dbReference>
<evidence type="ECO:0000256" key="7">
    <source>
        <dbReference type="ARBA" id="ARBA00031943"/>
    </source>
</evidence>
<evidence type="ECO:0000313" key="11">
    <source>
        <dbReference type="EMBL" id="KAH0510324.1"/>
    </source>
</evidence>
<evidence type="ECO:0000256" key="2">
    <source>
        <dbReference type="ARBA" id="ARBA00004514"/>
    </source>
</evidence>
<keyword evidence="8" id="KW-0479">Metal-binding</keyword>
<name>A0A8J6KV48_MICOH</name>
<evidence type="ECO:0000256" key="8">
    <source>
        <dbReference type="PROSITE-ProRule" id="PRU00723"/>
    </source>
</evidence>
<feature type="domain" description="C3H1-type" evidence="10">
    <location>
        <begin position="307"/>
        <end position="334"/>
    </location>
</feature>
<keyword evidence="8" id="KW-0862">Zinc</keyword>
<dbReference type="GO" id="GO:0005829">
    <property type="term" value="C:cytosol"/>
    <property type="evidence" value="ECO:0007669"/>
    <property type="project" value="UniProtKB-SubCell"/>
</dbReference>
<feature type="region of interest" description="Disordered" evidence="9">
    <location>
        <begin position="1"/>
        <end position="69"/>
    </location>
</feature>
<evidence type="ECO:0000256" key="4">
    <source>
        <dbReference type="ARBA" id="ARBA00022490"/>
    </source>
</evidence>
<comment type="subcellular location">
    <subcellularLocation>
        <location evidence="2">Cytoplasm</location>
        <location evidence="2">Cytosol</location>
    </subcellularLocation>
</comment>
<keyword evidence="5" id="KW-0221">Differentiation</keyword>
<dbReference type="EMBL" id="JAATJU010022544">
    <property type="protein sequence ID" value="KAH0510324.1"/>
    <property type="molecule type" value="Genomic_DNA"/>
</dbReference>
<keyword evidence="4" id="KW-0963">Cytoplasm</keyword>
<dbReference type="PANTHER" id="PTHR35671:SF1">
    <property type="entry name" value="PROTEIN TOPAZ1"/>
    <property type="match status" value="1"/>
</dbReference>
<evidence type="ECO:0000256" key="5">
    <source>
        <dbReference type="ARBA" id="ARBA00022782"/>
    </source>
</evidence>
<proteinExistence type="predicted"/>
<dbReference type="Proteomes" id="UP000710432">
    <property type="component" value="Unassembled WGS sequence"/>
</dbReference>
<accession>A0A8J6KV48</accession>
<dbReference type="PANTHER" id="PTHR35671">
    <property type="entry name" value="PROTEIN TOPAZ1"/>
    <property type="match status" value="1"/>
</dbReference>
<dbReference type="AlphaFoldDB" id="A0A8J6KV48"/>
<dbReference type="GO" id="GO:0048137">
    <property type="term" value="P:spermatocyte division"/>
    <property type="evidence" value="ECO:0007669"/>
    <property type="project" value="TreeGrafter"/>
</dbReference>
<feature type="zinc finger region" description="C3H1-type" evidence="8">
    <location>
        <begin position="307"/>
        <end position="334"/>
    </location>
</feature>
<dbReference type="GO" id="GO:0008270">
    <property type="term" value="F:zinc ion binding"/>
    <property type="evidence" value="ECO:0007669"/>
    <property type="project" value="UniProtKB-KW"/>
</dbReference>
<dbReference type="InterPro" id="IPR029435">
    <property type="entry name" value="TOPAZ1_dom"/>
</dbReference>
<dbReference type="Pfam" id="PF14669">
    <property type="entry name" value="Asp_Glu_race_2"/>
    <property type="match status" value="2"/>
</dbReference>
<gene>
    <name evidence="11" type="ORF">LTLLF_155965</name>
</gene>
<dbReference type="InterPro" id="IPR000571">
    <property type="entry name" value="Znf_CCCH"/>
</dbReference>
<evidence type="ECO:0000313" key="12">
    <source>
        <dbReference type="Proteomes" id="UP000710432"/>
    </source>
</evidence>
<evidence type="ECO:0000259" key="10">
    <source>
        <dbReference type="PROSITE" id="PS50103"/>
    </source>
</evidence>
<dbReference type="PROSITE" id="PS50103">
    <property type="entry name" value="ZF_C3H1"/>
    <property type="match status" value="1"/>
</dbReference>
<protein>
    <recommendedName>
        <fullName evidence="3">Protein TOPAZ1</fullName>
    </recommendedName>
    <alternativeName>
        <fullName evidence="7">Testis- and ovary-specific PAZ domain-containing protein 1</fullName>
    </alternativeName>
</protein>
<comment type="function">
    <text evidence="1">Important for normal spermatogenesis and male fertility. Specifically required for progression to the post-meiotic stages of spermatocyte development. Seems to be necessary for normal expression levels of a number of testis-expressed gene transcripts, although its role in this process is unclear.</text>
</comment>
<sequence length="903" mass="101594">MRPPTPPSGPTTVPGREGEARGQRKRSLPLTPEPGKVGGCSLEARGREEERRQKRRVVAQAPGREETEGDKLAYEDDVLLIDVIQDDPELFGISSEGELSFASEVSKINQEPSVPEEHPLADFKHMQLPGKKEAGDLSKEIALLDPGLQKLEICPSLTSAKEPQHDPKGAAISLEATEETVVSENLGDLSEQARASDSDAKCSTADKAAGKDEQEDTQEVCRSKDSKGAEVVVNEGQLAILGPTPLCSSVLPLNLSSHQEDAVPAPWMNDFRFPGRPVLQLQNPETCEIFKREKNMGMFQKPLGLVTPHRYCRFHFNTLRGCERAQCKFVHVPEQGDEKICTDVFKKYINLNEKCLLQRAAHIFLEYYRKFPPGIHFSLQVLNDLLISLLQHHLLKEVFEVVKLSIMAKMLPALKILLKIFEFVAAMKLRNAVPTVIEILCKFIEGGMVPDSKHLNYIVKLLYQTQASPQEIAAVLEAKSRLQVRQLTKNLKCDLDSALSEVETCKEKGDWTKLGNLYISIKMGCEEFADFQRFCTCIAETLTRDYEEERPGVPFCEFAETVSKDPQFSEVDKTLLGRIGISAVYFYHRLLLWSKGRKVLDTLYELKIHFTSLKGLTGPEKVAPRCQIVNVAVEIFIKSGSLDGAIWVLRALPSCPSDTGRKVLDTLYELKIHFTSLKGLTGPEKVAPRCQIVNVAVEIFIKSGSLDGAIWVLRESEWIISTPVWPCDRMDVLNRHNLLCTIAHEILGKNLYRQTFEVLRNLPGFQNFQGALSLGCYPPLEGNLNRKILLIPSYLSEIEMLLAIEIFLVSNASSIQSPRTSIQVLQIVLKRTEESKPQNKDDYHAAVERLIMAARISDPKLFIKHMTVNIYKEQVYSLEQRSALKWLKENLKWAGNIWLFTNH</sequence>
<dbReference type="InterPro" id="IPR038952">
    <property type="entry name" value="TOPAZ1"/>
</dbReference>
<feature type="region of interest" description="Disordered" evidence="9">
    <location>
        <begin position="188"/>
        <end position="226"/>
    </location>
</feature>
<comment type="caution">
    <text evidence="11">The sequence shown here is derived from an EMBL/GenBank/DDBJ whole genome shotgun (WGS) entry which is preliminary data.</text>
</comment>
<evidence type="ECO:0000256" key="3">
    <source>
        <dbReference type="ARBA" id="ARBA00016464"/>
    </source>
</evidence>
<keyword evidence="8" id="KW-0863">Zinc-finger</keyword>
<evidence type="ECO:0000256" key="1">
    <source>
        <dbReference type="ARBA" id="ARBA00002132"/>
    </source>
</evidence>